<comment type="caution">
    <text evidence="13">The sequence shown here is derived from an EMBL/GenBank/DDBJ whole genome shotgun (WGS) entry which is preliminary data.</text>
</comment>
<organism evidence="13 14">
    <name type="scientific">Diploscapter pachys</name>
    <dbReference type="NCBI Taxonomy" id="2018661"/>
    <lineage>
        <taxon>Eukaryota</taxon>
        <taxon>Metazoa</taxon>
        <taxon>Ecdysozoa</taxon>
        <taxon>Nematoda</taxon>
        <taxon>Chromadorea</taxon>
        <taxon>Rhabditida</taxon>
        <taxon>Rhabditina</taxon>
        <taxon>Rhabditomorpha</taxon>
        <taxon>Rhabditoidea</taxon>
        <taxon>Rhabditidae</taxon>
        <taxon>Diploscapter</taxon>
    </lineage>
</organism>
<feature type="compositionally biased region" description="Acidic residues" evidence="11">
    <location>
        <begin position="304"/>
        <end position="313"/>
    </location>
</feature>
<feature type="region of interest" description="Disordered" evidence="11">
    <location>
        <begin position="562"/>
        <end position="667"/>
    </location>
</feature>
<dbReference type="EC" id="2.7.11.1" evidence="1"/>
<feature type="region of interest" description="Disordered" evidence="11">
    <location>
        <begin position="181"/>
        <end position="211"/>
    </location>
</feature>
<evidence type="ECO:0000313" key="14">
    <source>
        <dbReference type="Proteomes" id="UP000218231"/>
    </source>
</evidence>
<dbReference type="PANTHER" id="PTHR47634:SF9">
    <property type="entry name" value="PROTEIN KINASE DOMAIN-CONTAINING PROTEIN-RELATED"/>
    <property type="match status" value="1"/>
</dbReference>
<dbReference type="FunFam" id="3.30.200.20:FF:000163">
    <property type="entry name" value="SRSF protein kinase 2 isoform X1"/>
    <property type="match status" value="1"/>
</dbReference>
<proteinExistence type="predicted"/>
<comment type="catalytic activity">
    <reaction evidence="7">
        <text>L-threonyl-[protein] + ATP = O-phospho-L-threonyl-[protein] + ADP + H(+)</text>
        <dbReference type="Rhea" id="RHEA:46608"/>
        <dbReference type="Rhea" id="RHEA-COMP:11060"/>
        <dbReference type="Rhea" id="RHEA-COMP:11605"/>
        <dbReference type="ChEBI" id="CHEBI:15378"/>
        <dbReference type="ChEBI" id="CHEBI:30013"/>
        <dbReference type="ChEBI" id="CHEBI:30616"/>
        <dbReference type="ChEBI" id="CHEBI:61977"/>
        <dbReference type="ChEBI" id="CHEBI:456216"/>
        <dbReference type="EC" id="2.7.11.1"/>
    </reaction>
</comment>
<feature type="compositionally biased region" description="Polar residues" evidence="11">
    <location>
        <begin position="603"/>
        <end position="613"/>
    </location>
</feature>
<dbReference type="InterPro" id="IPR051334">
    <property type="entry name" value="SRPK"/>
</dbReference>
<dbReference type="Pfam" id="PF00069">
    <property type="entry name" value="Pkinase"/>
    <property type="match status" value="2"/>
</dbReference>
<dbReference type="AlphaFoldDB" id="A0A2A2JKB8"/>
<evidence type="ECO:0000256" key="3">
    <source>
        <dbReference type="ARBA" id="ARBA00022679"/>
    </source>
</evidence>
<evidence type="ECO:0000259" key="12">
    <source>
        <dbReference type="PROSITE" id="PS50011"/>
    </source>
</evidence>
<evidence type="ECO:0000256" key="8">
    <source>
        <dbReference type="ARBA" id="ARBA00048679"/>
    </source>
</evidence>
<dbReference type="GO" id="GO:0004674">
    <property type="term" value="F:protein serine/threonine kinase activity"/>
    <property type="evidence" value="ECO:0007669"/>
    <property type="project" value="UniProtKB-KW"/>
</dbReference>
<dbReference type="PROSITE" id="PS50011">
    <property type="entry name" value="PROTEIN_KINASE_DOM"/>
    <property type="match status" value="1"/>
</dbReference>
<evidence type="ECO:0000313" key="13">
    <source>
        <dbReference type="EMBL" id="PAV62143.1"/>
    </source>
</evidence>
<keyword evidence="14" id="KW-1185">Reference proteome</keyword>
<feature type="compositionally biased region" description="Polar residues" evidence="11">
    <location>
        <begin position="655"/>
        <end position="667"/>
    </location>
</feature>
<accession>A0A2A2JKB8</accession>
<feature type="compositionally biased region" description="Acidic residues" evidence="11">
    <location>
        <begin position="188"/>
        <end position="206"/>
    </location>
</feature>
<dbReference type="FunFam" id="1.10.510.10:FF:000642">
    <property type="entry name" value="Serine/threonine-protein kinase srpk2"/>
    <property type="match status" value="1"/>
</dbReference>
<keyword evidence="3" id="KW-0808">Transferase</keyword>
<dbReference type="PROSITE" id="PS00107">
    <property type="entry name" value="PROTEIN_KINASE_ATP"/>
    <property type="match status" value="1"/>
</dbReference>
<dbReference type="GO" id="GO:0005634">
    <property type="term" value="C:nucleus"/>
    <property type="evidence" value="ECO:0007669"/>
    <property type="project" value="TreeGrafter"/>
</dbReference>
<dbReference type="InterPro" id="IPR000719">
    <property type="entry name" value="Prot_kinase_dom"/>
</dbReference>
<dbReference type="Gene3D" id="1.10.510.10">
    <property type="entry name" value="Transferase(Phosphotransferase) domain 1"/>
    <property type="match status" value="2"/>
</dbReference>
<dbReference type="GO" id="GO:0005737">
    <property type="term" value="C:cytoplasm"/>
    <property type="evidence" value="ECO:0007669"/>
    <property type="project" value="TreeGrafter"/>
</dbReference>
<feature type="domain" description="Protein kinase" evidence="12">
    <location>
        <begin position="335"/>
        <end position="879"/>
    </location>
</feature>
<feature type="region of interest" description="Disordered" evidence="11">
    <location>
        <begin position="268"/>
        <end position="321"/>
    </location>
</feature>
<dbReference type="SMART" id="SM00220">
    <property type="entry name" value="S_TKc"/>
    <property type="match status" value="1"/>
</dbReference>
<comment type="catalytic activity">
    <reaction evidence="8">
        <text>L-seryl-[protein] + ATP = O-phospho-L-seryl-[protein] + ADP + H(+)</text>
        <dbReference type="Rhea" id="RHEA:17989"/>
        <dbReference type="Rhea" id="RHEA-COMP:9863"/>
        <dbReference type="Rhea" id="RHEA-COMP:11604"/>
        <dbReference type="ChEBI" id="CHEBI:15378"/>
        <dbReference type="ChEBI" id="CHEBI:29999"/>
        <dbReference type="ChEBI" id="CHEBI:30616"/>
        <dbReference type="ChEBI" id="CHEBI:83421"/>
        <dbReference type="ChEBI" id="CHEBI:456216"/>
        <dbReference type="EC" id="2.7.11.1"/>
    </reaction>
</comment>
<dbReference type="Proteomes" id="UP000218231">
    <property type="component" value="Unassembled WGS sequence"/>
</dbReference>
<dbReference type="GO" id="GO:0050684">
    <property type="term" value="P:regulation of mRNA processing"/>
    <property type="evidence" value="ECO:0007669"/>
    <property type="project" value="TreeGrafter"/>
</dbReference>
<dbReference type="Gene3D" id="3.30.200.20">
    <property type="entry name" value="Phosphorylase Kinase, domain 1"/>
    <property type="match status" value="1"/>
</dbReference>
<evidence type="ECO:0000256" key="11">
    <source>
        <dbReference type="SAM" id="MobiDB-lite"/>
    </source>
</evidence>
<dbReference type="GO" id="GO:0000245">
    <property type="term" value="P:spliceosomal complex assembly"/>
    <property type="evidence" value="ECO:0007669"/>
    <property type="project" value="TreeGrafter"/>
</dbReference>
<feature type="compositionally biased region" description="Basic and acidic residues" evidence="11">
    <location>
        <begin position="285"/>
        <end position="300"/>
    </location>
</feature>
<dbReference type="PANTHER" id="PTHR47634">
    <property type="entry name" value="PROTEIN KINASE DOMAIN-CONTAINING PROTEIN-RELATED"/>
    <property type="match status" value="1"/>
</dbReference>
<dbReference type="InterPro" id="IPR011009">
    <property type="entry name" value="Kinase-like_dom_sf"/>
</dbReference>
<name>A0A2A2JKB8_9BILA</name>
<evidence type="ECO:0000256" key="2">
    <source>
        <dbReference type="ARBA" id="ARBA00022527"/>
    </source>
</evidence>
<evidence type="ECO:0000256" key="1">
    <source>
        <dbReference type="ARBA" id="ARBA00012513"/>
    </source>
</evidence>
<evidence type="ECO:0000256" key="5">
    <source>
        <dbReference type="ARBA" id="ARBA00022777"/>
    </source>
</evidence>
<keyword evidence="2" id="KW-0723">Serine/threonine-protein kinase</keyword>
<evidence type="ECO:0000256" key="6">
    <source>
        <dbReference type="ARBA" id="ARBA00022840"/>
    </source>
</evidence>
<keyword evidence="4 9" id="KW-0547">Nucleotide-binding</keyword>
<dbReference type="SUPFAM" id="SSF56112">
    <property type="entry name" value="Protein kinase-like (PK-like)"/>
    <property type="match status" value="1"/>
</dbReference>
<keyword evidence="10" id="KW-0175">Coiled coil</keyword>
<keyword evidence="6 9" id="KW-0067">ATP-binding</keyword>
<evidence type="ECO:0000256" key="9">
    <source>
        <dbReference type="PROSITE-ProRule" id="PRU10141"/>
    </source>
</evidence>
<evidence type="ECO:0000256" key="10">
    <source>
        <dbReference type="SAM" id="Coils"/>
    </source>
</evidence>
<dbReference type="InterPro" id="IPR017441">
    <property type="entry name" value="Protein_kinase_ATP_BS"/>
</dbReference>
<reference evidence="13 14" key="1">
    <citation type="journal article" date="2017" name="Curr. Biol.">
        <title>Genome architecture and evolution of a unichromosomal asexual nematode.</title>
        <authorList>
            <person name="Fradin H."/>
            <person name="Zegar C."/>
            <person name="Gutwein M."/>
            <person name="Lucas J."/>
            <person name="Kovtun M."/>
            <person name="Corcoran D."/>
            <person name="Baugh L.R."/>
            <person name="Kiontke K."/>
            <person name="Gunsalus K."/>
            <person name="Fitch D.H."/>
            <person name="Piano F."/>
        </authorList>
    </citation>
    <scope>NUCLEOTIDE SEQUENCE [LARGE SCALE GENOMIC DNA]</scope>
    <source>
        <strain evidence="13">PF1309</strain>
    </source>
</reference>
<evidence type="ECO:0000256" key="7">
    <source>
        <dbReference type="ARBA" id="ARBA00047899"/>
    </source>
</evidence>
<protein>
    <recommendedName>
        <fullName evidence="1">non-specific serine/threonine protein kinase</fullName>
        <ecNumber evidence="1">2.7.11.1</ecNumber>
    </recommendedName>
</protein>
<feature type="compositionally biased region" description="Polar residues" evidence="11">
    <location>
        <begin position="626"/>
        <end position="646"/>
    </location>
</feature>
<evidence type="ECO:0000256" key="4">
    <source>
        <dbReference type="ARBA" id="ARBA00022741"/>
    </source>
</evidence>
<keyword evidence="5" id="KW-0418">Kinase</keyword>
<feature type="region of interest" description="Disordered" evidence="11">
    <location>
        <begin position="906"/>
        <end position="971"/>
    </location>
</feature>
<feature type="coiled-coil region" evidence="10">
    <location>
        <begin position="517"/>
        <end position="549"/>
    </location>
</feature>
<dbReference type="STRING" id="2018661.A0A2A2JKB8"/>
<dbReference type="GO" id="GO:0005524">
    <property type="term" value="F:ATP binding"/>
    <property type="evidence" value="ECO:0007669"/>
    <property type="project" value="UniProtKB-UniRule"/>
</dbReference>
<gene>
    <name evidence="13" type="ORF">WR25_07532</name>
</gene>
<sequence length="971" mass="108821">MFVAWLARWFSQPQRGADADQPEQPKIPRIVEEPILACELRSADQDENIQDSASVAEEAEQVLNEDDKETNYASIHTSFQSIFDHDEAEFQVPESQAPQFEREVLIMKLECQEADLKFEQGDLGEKCAADCKESGRSTAAPLRVQQEQLYFRQASPTDEARGVIAEKKKKEFDKVVADLKKDSKIDSDTDETSDTDSDSEDEEETPLSERLDAIWRDIEYADALAASNGVNHLKRSVTIGGPNAGLDSQGAIKNEPSLSQSMTYNIGSSAAHDSRSPSPEGSESAGRKSEGSFYDEHPPQEEVLGSDDEEQEDPKDYRKGGYHPVNIGDVFHGRYNVLRKLGWGHFSTVWLCWDTLHRKFVALKIVKSADHYTEAALDEIRLLKAVREADPNDSGCQKVVQMLDDFTVTGVNGTHVCMVFEVLGCNLLKLIIRSNYQGLNLEIVRTITRQMLEGLRYLHEKCQIIHTDIKPENALVTMSHEEIKTMAQHAMLATKMNLKLSGSAVSTAPSHIQKKVAANMTKNKKKKMKKKQKKQRELLETQLAQMEGLKVDANGLQEVLSAPNTSRRPPAPSLLLGAPPPAIPRLLPQNLTSPSREALSDSEMYSAQNSSYLPNKENENENKAESSQQVQNVSDAENANSINGSLRSPDPIERTSLSPPNEADSSTLSFMPLEQNKFLDQNAEPLSPSHPFSDAQMPTVLPTPAVGPDIFDPNCDLQVKIADLGNACWTHHHFTEDIQTRQYRALEVLIGAGYGPPADIWSTACMAFELATGDYLFEPHQGDNYSRDEDHLAHIWELLGPVPANVFKKGAHWKEFFSKNGRLLHIQQLKPWSLYDVLRQKYEWSHFDAAQFSSFLTPMLEFDQDHRVTAAKCLEHPFLKPFGGRAPPSNTPIHVLKRLYPDGKIPYGQDAERKNALPSEAQMGEMLDERKRKELEDEAMSNFAREANDDDEDEDGEQDEDVQIEDEEIGI</sequence>
<feature type="binding site" evidence="9">
    <location>
        <position position="364"/>
    </location>
    <ligand>
        <name>ATP</name>
        <dbReference type="ChEBI" id="CHEBI:30616"/>
    </ligand>
</feature>
<dbReference type="EMBL" id="LIAE01010386">
    <property type="protein sequence ID" value="PAV62143.1"/>
    <property type="molecule type" value="Genomic_DNA"/>
</dbReference>
<dbReference type="OrthoDB" id="2649at2759"/>
<feature type="compositionally biased region" description="Acidic residues" evidence="11">
    <location>
        <begin position="948"/>
        <end position="971"/>
    </location>
</feature>